<feature type="transmembrane region" description="Helical" evidence="1">
    <location>
        <begin position="40"/>
        <end position="65"/>
    </location>
</feature>
<keyword evidence="1" id="KW-0472">Membrane</keyword>
<dbReference type="EMBL" id="LZEX01000044">
    <property type="protein sequence ID" value="OBU02996.1"/>
    <property type="molecule type" value="Genomic_DNA"/>
</dbReference>
<name>A0A1B8H1R0_9GAMM</name>
<gene>
    <name evidence="2" type="ORF">AYY17_11935</name>
</gene>
<reference evidence="2 3" key="1">
    <citation type="submission" date="2016-06" db="EMBL/GenBank/DDBJ databases">
        <authorList>
            <person name="Kjaerup R.B."/>
            <person name="Dalgaard T.S."/>
            <person name="Juul-Madsen H.R."/>
        </authorList>
    </citation>
    <scope>NUCLEOTIDE SEQUENCE [LARGE SCALE GENOMIC DNA]</scope>
    <source>
        <strain evidence="2 3">GCSL-Mp3</strain>
    </source>
</reference>
<sequence>MRFILCPVAALAAFARPGHILVYAPGDALTLPPCYRTNDFAQRFILCLVAVLVAFASPGHILVYAPRFFSVAALPQNT</sequence>
<accession>A0A1B8H1R0</accession>
<keyword evidence="1" id="KW-1133">Transmembrane helix</keyword>
<keyword evidence="1" id="KW-0812">Transmembrane</keyword>
<evidence type="ECO:0000313" key="2">
    <source>
        <dbReference type="EMBL" id="OBU02996.1"/>
    </source>
</evidence>
<evidence type="ECO:0000256" key="1">
    <source>
        <dbReference type="SAM" id="Phobius"/>
    </source>
</evidence>
<proteinExistence type="predicted"/>
<evidence type="ECO:0000313" key="3">
    <source>
        <dbReference type="Proteomes" id="UP000092247"/>
    </source>
</evidence>
<comment type="caution">
    <text evidence="2">The sequence shown here is derived from an EMBL/GenBank/DDBJ whole genome shotgun (WGS) entry which is preliminary data.</text>
</comment>
<protein>
    <submittedName>
        <fullName evidence="2">Uncharacterized protein</fullName>
    </submittedName>
</protein>
<organism evidence="2 3">
    <name type="scientific">Morganella psychrotolerans</name>
    <dbReference type="NCBI Taxonomy" id="368603"/>
    <lineage>
        <taxon>Bacteria</taxon>
        <taxon>Pseudomonadati</taxon>
        <taxon>Pseudomonadota</taxon>
        <taxon>Gammaproteobacteria</taxon>
        <taxon>Enterobacterales</taxon>
        <taxon>Morganellaceae</taxon>
        <taxon>Morganella</taxon>
    </lineage>
</organism>
<dbReference type="AlphaFoldDB" id="A0A1B8H1R0"/>
<dbReference type="Proteomes" id="UP000092247">
    <property type="component" value="Unassembled WGS sequence"/>
</dbReference>